<sequence>MRAFRENGRGVRKALKGWRRTCEQYLRPHIALPSQLRLNFTCDVGDVETGTKAVQPLLSGTPQTLLAGCSIRLCRKPDPELSALAETTVNLLIRGGRALKMSANGAQVSFRFMDLPTELRLCILEFTNLVLPSDEVEWNAVHGYYHKLRMTDRHERRFPTINKSMYHSRDMPYAEAEKISCWRKEPRLIGCFCKVHHAAYSSIQLCQCWSPPTPIVLVSRSMQDDGLSIFFRQNRFVIVPDGGKTWKVVDKNPARLPVSVFSRQIPEDCQHYLRSLELVFPVFGKQTPFQYCPPQSAACHDWNQTLDWAKENLNLQNLIINAYFAPSHQLMMGQTDFSRNFRQEGMSAAQYQIIKNSHISTLAPLKKLRGLDKFFVYLGDFARWLREGNDPKSAAEFEHEIEQSVMGGEYDAVAAGKKFQRAGFWCQLNLGIRRYNF</sequence>
<gene>
    <name evidence="1" type="ORF">K431DRAFT_348638</name>
</gene>
<dbReference type="Proteomes" id="UP000799441">
    <property type="component" value="Unassembled WGS sequence"/>
</dbReference>
<name>A0A9P4Q4Y2_9PEZI</name>
<protein>
    <submittedName>
        <fullName evidence="1">Uncharacterized protein</fullName>
    </submittedName>
</protein>
<dbReference type="OrthoDB" id="2099276at2759"/>
<comment type="caution">
    <text evidence="1">The sequence shown here is derived from an EMBL/GenBank/DDBJ whole genome shotgun (WGS) entry which is preliminary data.</text>
</comment>
<proteinExistence type="predicted"/>
<keyword evidence="2" id="KW-1185">Reference proteome</keyword>
<evidence type="ECO:0000313" key="2">
    <source>
        <dbReference type="Proteomes" id="UP000799441"/>
    </source>
</evidence>
<dbReference type="AlphaFoldDB" id="A0A9P4Q4Y2"/>
<evidence type="ECO:0000313" key="1">
    <source>
        <dbReference type="EMBL" id="KAF2718521.1"/>
    </source>
</evidence>
<reference evidence="1" key="1">
    <citation type="journal article" date="2020" name="Stud. Mycol.">
        <title>101 Dothideomycetes genomes: a test case for predicting lifestyles and emergence of pathogens.</title>
        <authorList>
            <person name="Haridas S."/>
            <person name="Albert R."/>
            <person name="Binder M."/>
            <person name="Bloem J."/>
            <person name="Labutti K."/>
            <person name="Salamov A."/>
            <person name="Andreopoulos B."/>
            <person name="Baker S."/>
            <person name="Barry K."/>
            <person name="Bills G."/>
            <person name="Bluhm B."/>
            <person name="Cannon C."/>
            <person name="Castanera R."/>
            <person name="Culley D."/>
            <person name="Daum C."/>
            <person name="Ezra D."/>
            <person name="Gonzalez J."/>
            <person name="Henrissat B."/>
            <person name="Kuo A."/>
            <person name="Liang C."/>
            <person name="Lipzen A."/>
            <person name="Lutzoni F."/>
            <person name="Magnuson J."/>
            <person name="Mondo S."/>
            <person name="Nolan M."/>
            <person name="Ohm R."/>
            <person name="Pangilinan J."/>
            <person name="Park H.-J."/>
            <person name="Ramirez L."/>
            <person name="Alfaro M."/>
            <person name="Sun H."/>
            <person name="Tritt A."/>
            <person name="Yoshinaga Y."/>
            <person name="Zwiers L.-H."/>
            <person name="Turgeon B."/>
            <person name="Goodwin S."/>
            <person name="Spatafora J."/>
            <person name="Crous P."/>
            <person name="Grigoriev I."/>
        </authorList>
    </citation>
    <scope>NUCLEOTIDE SEQUENCE</scope>
    <source>
        <strain evidence="1">CBS 116435</strain>
    </source>
</reference>
<accession>A0A9P4Q4Y2</accession>
<dbReference type="EMBL" id="MU003823">
    <property type="protein sequence ID" value="KAF2718521.1"/>
    <property type="molecule type" value="Genomic_DNA"/>
</dbReference>
<organism evidence="1 2">
    <name type="scientific">Polychaeton citri CBS 116435</name>
    <dbReference type="NCBI Taxonomy" id="1314669"/>
    <lineage>
        <taxon>Eukaryota</taxon>
        <taxon>Fungi</taxon>
        <taxon>Dikarya</taxon>
        <taxon>Ascomycota</taxon>
        <taxon>Pezizomycotina</taxon>
        <taxon>Dothideomycetes</taxon>
        <taxon>Dothideomycetidae</taxon>
        <taxon>Capnodiales</taxon>
        <taxon>Capnodiaceae</taxon>
        <taxon>Polychaeton</taxon>
    </lineage>
</organism>